<name>A0A074JWM3_9RHOB</name>
<keyword evidence="1" id="KW-0175">Coiled coil</keyword>
<sequence length="523" mass="58515">MTRAAIYARYSSDRQKATSIEDQIAMARRECDRKGWTVVEVFDDREMTGRNMRRPGLQRLKDASARGEIDVVVVEALDRLTRKVADALNLFDLYQFQGVELYSVNEGKQDFMRVMLLGFGAQEVSAKISVHTRRGMQGAISRGRLHTSAYGYHKREEPANTNREIAPEEARVVLRIFRETAEGRSAMAIAKGLNADRIPAPKGGTWEPSTIRGRKDRQEGILNNRLYIGEASVCKFGRRYHPETGAKAIYSTEEDMVQKTFEELRIIPQDLWDQVQAERATRTRRATVSGNPQAARRSKHLLSGLLVCDCCGAPYIKTSRNRFQCREARKGACNNKVTIRQDRIEARVFDALRAELRNADLMGQFEAAFQAELRALESTDFGAAIKAAKAQLALARKARDGIMRAIEQGADFADYSARDKELKAEMAALEDRIAHLEAQQAEKDATPPDIPAIFEAALKDLEALLGDPDLVARANEELATLVRSITLLPDPESKDGLAAEIHMDLGSLRSRAWDRDMSQGQSS</sequence>
<evidence type="ECO:0000313" key="5">
    <source>
        <dbReference type="Proteomes" id="UP000027471"/>
    </source>
</evidence>
<dbReference type="Pfam" id="PF00239">
    <property type="entry name" value="Resolvase"/>
    <property type="match status" value="1"/>
</dbReference>
<dbReference type="InterPro" id="IPR025827">
    <property type="entry name" value="Zn_ribbon_recom_dom"/>
</dbReference>
<dbReference type="Pfam" id="PF13408">
    <property type="entry name" value="Zn_ribbon_recom"/>
    <property type="match status" value="1"/>
</dbReference>
<dbReference type="GO" id="GO:0003677">
    <property type="term" value="F:DNA binding"/>
    <property type="evidence" value="ECO:0007669"/>
    <property type="project" value="InterPro"/>
</dbReference>
<dbReference type="InterPro" id="IPR011109">
    <property type="entry name" value="DNA_bind_recombinase_dom"/>
</dbReference>
<comment type="caution">
    <text evidence="4">The sequence shown here is derived from an EMBL/GenBank/DDBJ whole genome shotgun (WGS) entry which is preliminary data.</text>
</comment>
<dbReference type="SUPFAM" id="SSF53041">
    <property type="entry name" value="Resolvase-like"/>
    <property type="match status" value="1"/>
</dbReference>
<dbReference type="InterPro" id="IPR036162">
    <property type="entry name" value="Resolvase-like_N_sf"/>
</dbReference>
<dbReference type="Gene3D" id="3.40.50.1390">
    <property type="entry name" value="Resolvase, N-terminal catalytic domain"/>
    <property type="match status" value="1"/>
</dbReference>
<dbReference type="InterPro" id="IPR038109">
    <property type="entry name" value="DNA_bind_recomb_sf"/>
</dbReference>
<evidence type="ECO:0000313" key="4">
    <source>
        <dbReference type="EMBL" id="KEO60290.1"/>
    </source>
</evidence>
<dbReference type="PROSITE" id="PS51736">
    <property type="entry name" value="RECOMBINASES_3"/>
    <property type="match status" value="1"/>
</dbReference>
<dbReference type="GO" id="GO:0000150">
    <property type="term" value="F:DNA strand exchange activity"/>
    <property type="evidence" value="ECO:0007669"/>
    <property type="project" value="InterPro"/>
</dbReference>
<feature type="domain" description="Resolvase/invertase-type recombinase catalytic" evidence="2">
    <location>
        <begin position="3"/>
        <end position="151"/>
    </location>
</feature>
<dbReference type="eggNOG" id="COG1961">
    <property type="taxonomic scope" value="Bacteria"/>
</dbReference>
<dbReference type="CDD" id="cd00338">
    <property type="entry name" value="Ser_Recombinase"/>
    <property type="match status" value="1"/>
</dbReference>
<protein>
    <recommendedName>
        <fullName evidence="6">Resolvase</fullName>
    </recommendedName>
</protein>
<evidence type="ECO:0008006" key="6">
    <source>
        <dbReference type="Google" id="ProtNLM"/>
    </source>
</evidence>
<dbReference type="STRING" id="1353528.DT23_13205"/>
<feature type="coiled-coil region" evidence="1">
    <location>
        <begin position="412"/>
        <end position="446"/>
    </location>
</feature>
<keyword evidence="5" id="KW-1185">Reference proteome</keyword>
<dbReference type="Pfam" id="PF07508">
    <property type="entry name" value="Recombinase"/>
    <property type="match status" value="1"/>
</dbReference>
<dbReference type="EMBL" id="AUNB01000019">
    <property type="protein sequence ID" value="KEO60290.1"/>
    <property type="molecule type" value="Genomic_DNA"/>
</dbReference>
<gene>
    <name evidence="4" type="ORF">DT23_13205</name>
</gene>
<evidence type="ECO:0000259" key="3">
    <source>
        <dbReference type="PROSITE" id="PS51737"/>
    </source>
</evidence>
<dbReference type="InterPro" id="IPR006119">
    <property type="entry name" value="Resolv_N"/>
</dbReference>
<dbReference type="SMART" id="SM00857">
    <property type="entry name" value="Resolvase"/>
    <property type="match status" value="1"/>
</dbReference>
<dbReference type="Gene3D" id="3.90.1750.20">
    <property type="entry name" value="Putative Large Serine Recombinase, Chain B, Domain 2"/>
    <property type="match status" value="1"/>
</dbReference>
<dbReference type="PROSITE" id="PS51737">
    <property type="entry name" value="RECOMBINASE_DNA_BIND"/>
    <property type="match status" value="1"/>
</dbReference>
<reference evidence="4 5" key="1">
    <citation type="journal article" date="2015" name="Antonie Van Leeuwenhoek">
        <title>Thioclava indica sp. nov., isolated from surface seawater of the Indian Ocean.</title>
        <authorList>
            <person name="Liu Y."/>
            <person name="Lai Q."/>
            <person name="Du J."/>
            <person name="Xu H."/>
            <person name="Jiang L."/>
            <person name="Shao Z."/>
        </authorList>
    </citation>
    <scope>NUCLEOTIDE SEQUENCE [LARGE SCALE GENOMIC DNA]</scope>
    <source>
        <strain evidence="4 5">DT23-4</strain>
    </source>
</reference>
<dbReference type="InterPro" id="IPR050639">
    <property type="entry name" value="SSR_resolvase"/>
</dbReference>
<dbReference type="OrthoDB" id="7277848at2"/>
<dbReference type="AlphaFoldDB" id="A0A074JWM3"/>
<accession>A0A074JWM3</accession>
<proteinExistence type="predicted"/>
<feature type="domain" description="Recombinase" evidence="3">
    <location>
        <begin position="149"/>
        <end position="285"/>
    </location>
</feature>
<dbReference type="PANTHER" id="PTHR30461:SF23">
    <property type="entry name" value="DNA RECOMBINASE-RELATED"/>
    <property type="match status" value="1"/>
</dbReference>
<evidence type="ECO:0000256" key="1">
    <source>
        <dbReference type="SAM" id="Coils"/>
    </source>
</evidence>
<dbReference type="Proteomes" id="UP000027471">
    <property type="component" value="Unassembled WGS sequence"/>
</dbReference>
<organism evidence="4 5">
    <name type="scientific">Thioclava indica</name>
    <dbReference type="NCBI Taxonomy" id="1353528"/>
    <lineage>
        <taxon>Bacteria</taxon>
        <taxon>Pseudomonadati</taxon>
        <taxon>Pseudomonadota</taxon>
        <taxon>Alphaproteobacteria</taxon>
        <taxon>Rhodobacterales</taxon>
        <taxon>Paracoccaceae</taxon>
        <taxon>Thioclava</taxon>
    </lineage>
</organism>
<dbReference type="RefSeq" id="WP_038130045.1">
    <property type="nucleotide sequence ID" value="NZ_AUNB01000019.1"/>
</dbReference>
<evidence type="ECO:0000259" key="2">
    <source>
        <dbReference type="PROSITE" id="PS51736"/>
    </source>
</evidence>
<dbReference type="PANTHER" id="PTHR30461">
    <property type="entry name" value="DNA-INVERTASE FROM LAMBDOID PROPHAGE"/>
    <property type="match status" value="1"/>
</dbReference>